<dbReference type="Proteomes" id="UP000218113">
    <property type="component" value="Unassembled WGS sequence"/>
</dbReference>
<dbReference type="SUPFAM" id="SSF56281">
    <property type="entry name" value="Metallo-hydrolase/oxidoreductase"/>
    <property type="match status" value="1"/>
</dbReference>
<dbReference type="AlphaFoldDB" id="A0A2A4SW07"/>
<dbReference type="InterPro" id="IPR036866">
    <property type="entry name" value="RibonucZ/Hydroxyglut_hydro"/>
</dbReference>
<comment type="caution">
    <text evidence="2">The sequence shown here is derived from an EMBL/GenBank/DDBJ whole genome shotgun (WGS) entry which is preliminary data.</text>
</comment>
<accession>A0A2A4SW07</accession>
<sequence length="478" mass="54054">MEPAPALITEYQITEGATLYSSSLGNILIGCPPEILKKLLSRHAPMPDTVVIPGTLQKFSSSQACLEFPFYHFLFIQQGLARGKKFKVFAQKDVCEKLADMLRVTLLGPDWDEVLQVEQRLGIPQRLNLKKVKQILAEVRFLALKAQDGHSYLCDELVTFIPLAIGETQVVYPAFEKHPEVQLSRTGLDQFTLRCNRELTYQQEISSAQVPSYEIKGIQVESLERESQKIFTLRCLGASEGFDASQPANGYLLRFQGKWFLWDCPAFLRSHLHAVGLEFSDLEGIFISHVHEDHLDIMQTLEPGHQVPIYTSPEIFHCMLLKLSANLNCDYDQARAYYDFHPIYADEPFELFGAQIEVFYSCHAIPALGLNLRVPNSEGESRLFISGDHLAQRVIQQLAKAGVYSPERLQELETRLPPTEKYNLILVDSGAGMIHGDPTDYFKNPNQVLYMHTGKPIQNIPEHHGILKSGQCYLIHPG</sequence>
<evidence type="ECO:0000313" key="2">
    <source>
        <dbReference type="EMBL" id="PCI25314.1"/>
    </source>
</evidence>
<evidence type="ECO:0000313" key="3">
    <source>
        <dbReference type="Proteomes" id="UP000218113"/>
    </source>
</evidence>
<dbReference type="Gene3D" id="3.60.15.10">
    <property type="entry name" value="Ribonuclease Z/Hydroxyacylglutathione hydrolase-like"/>
    <property type="match status" value="1"/>
</dbReference>
<reference evidence="3" key="1">
    <citation type="submission" date="2017-08" db="EMBL/GenBank/DDBJ databases">
        <title>A dynamic microbial community with high functional redundancy inhabits the cold, oxic subseafloor aquifer.</title>
        <authorList>
            <person name="Tully B.J."/>
            <person name="Wheat C.G."/>
            <person name="Glazer B.T."/>
            <person name="Huber J.A."/>
        </authorList>
    </citation>
    <scope>NUCLEOTIDE SEQUENCE [LARGE SCALE GENOMIC DNA]</scope>
</reference>
<dbReference type="Pfam" id="PF23023">
    <property type="entry name" value="Anti-Pycsar_Apyc1"/>
    <property type="match status" value="1"/>
</dbReference>
<organism evidence="2 3">
    <name type="scientific">SAR324 cluster bacterium</name>
    <dbReference type="NCBI Taxonomy" id="2024889"/>
    <lineage>
        <taxon>Bacteria</taxon>
        <taxon>Deltaproteobacteria</taxon>
        <taxon>SAR324 cluster</taxon>
    </lineage>
</organism>
<evidence type="ECO:0000259" key="1">
    <source>
        <dbReference type="SMART" id="SM00849"/>
    </source>
</evidence>
<dbReference type="SMART" id="SM00849">
    <property type="entry name" value="Lactamase_B"/>
    <property type="match status" value="1"/>
</dbReference>
<dbReference type="InterPro" id="IPR001279">
    <property type="entry name" value="Metallo-B-lactamas"/>
</dbReference>
<dbReference type="EMBL" id="NVSR01000114">
    <property type="protein sequence ID" value="PCI25314.1"/>
    <property type="molecule type" value="Genomic_DNA"/>
</dbReference>
<gene>
    <name evidence="2" type="ORF">COB67_10765</name>
</gene>
<name>A0A2A4SW07_9DELT</name>
<feature type="domain" description="Metallo-beta-lactamase" evidence="1">
    <location>
        <begin position="247"/>
        <end position="429"/>
    </location>
</feature>
<protein>
    <recommendedName>
        <fullName evidence="1">Metallo-beta-lactamase domain-containing protein</fullName>
    </recommendedName>
</protein>
<proteinExistence type="predicted"/>